<evidence type="ECO:0000259" key="4">
    <source>
        <dbReference type="Pfam" id="PF13860"/>
    </source>
</evidence>
<dbReference type="SUPFAM" id="SSF56235">
    <property type="entry name" value="N-terminal nucleophile aminohydrolases (Ntn hydrolases)"/>
    <property type="match status" value="2"/>
</dbReference>
<reference evidence="5" key="1">
    <citation type="submission" date="2021-05" db="EMBL/GenBank/DDBJ databases">
        <title>Energy efficiency and biological interactions define the core microbiome of deep oligotrophic groundwater.</title>
        <authorList>
            <person name="Mehrshad M."/>
            <person name="Lopez-Fernandez M."/>
            <person name="Bell E."/>
            <person name="Bernier-Latmani R."/>
            <person name="Bertilsson S."/>
            <person name="Dopson M."/>
        </authorList>
    </citation>
    <scope>NUCLEOTIDE SEQUENCE</scope>
    <source>
        <strain evidence="5">Modern_marine.mb.64</strain>
    </source>
</reference>
<feature type="binding site" evidence="3">
    <location>
        <position position="332"/>
    </location>
    <ligand>
        <name>Ca(2+)</name>
        <dbReference type="ChEBI" id="CHEBI:29108"/>
    </ligand>
</feature>
<dbReference type="GO" id="GO:0046872">
    <property type="term" value="F:metal ion binding"/>
    <property type="evidence" value="ECO:0007669"/>
    <property type="project" value="UniProtKB-KW"/>
</dbReference>
<dbReference type="PANTHER" id="PTHR34218:SF4">
    <property type="entry name" value="ACYL-HOMOSERINE LACTONE ACYLASE QUIP"/>
    <property type="match status" value="1"/>
</dbReference>
<dbReference type="GO" id="GO:0017000">
    <property type="term" value="P:antibiotic biosynthetic process"/>
    <property type="evidence" value="ECO:0007669"/>
    <property type="project" value="InterPro"/>
</dbReference>
<comment type="cofactor">
    <cofactor evidence="3">
        <name>Ca(2+)</name>
        <dbReference type="ChEBI" id="CHEBI:29108"/>
    </cofactor>
    <text evidence="3">Binds 1 Ca(2+) ion per dimer.</text>
</comment>
<dbReference type="AlphaFoldDB" id="A0A948W736"/>
<keyword evidence="3" id="KW-0106">Calcium</keyword>
<comment type="similarity">
    <text evidence="1">Belongs to the peptidase S45 family.</text>
</comment>
<evidence type="ECO:0000313" key="5">
    <source>
        <dbReference type="EMBL" id="MBU2691795.1"/>
    </source>
</evidence>
<dbReference type="InterPro" id="IPR029055">
    <property type="entry name" value="Ntn_hydrolases_N"/>
</dbReference>
<evidence type="ECO:0000313" key="6">
    <source>
        <dbReference type="Proteomes" id="UP000777784"/>
    </source>
</evidence>
<evidence type="ECO:0000256" key="1">
    <source>
        <dbReference type="ARBA" id="ARBA00006586"/>
    </source>
</evidence>
<feature type="binding site" evidence="3">
    <location>
        <position position="178"/>
    </location>
    <ligand>
        <name>Ca(2+)</name>
        <dbReference type="ChEBI" id="CHEBI:29108"/>
    </ligand>
</feature>
<dbReference type="InterPro" id="IPR025965">
    <property type="entry name" value="FlgD/Vpr_Ig-like"/>
</dbReference>
<dbReference type="Gene3D" id="3.60.20.10">
    <property type="entry name" value="Glutamine Phosphoribosylpyrophosphate, subunit 1, domain 1"/>
    <property type="match status" value="2"/>
</dbReference>
<dbReference type="GO" id="GO:0016811">
    <property type="term" value="F:hydrolase activity, acting on carbon-nitrogen (but not peptide) bonds, in linear amides"/>
    <property type="evidence" value="ECO:0007669"/>
    <property type="project" value="InterPro"/>
</dbReference>
<dbReference type="PANTHER" id="PTHR34218">
    <property type="entry name" value="PEPTIDASE S45 PENICILLIN AMIDASE"/>
    <property type="match status" value="1"/>
</dbReference>
<dbReference type="Proteomes" id="UP000777784">
    <property type="component" value="Unassembled WGS sequence"/>
</dbReference>
<dbReference type="Pfam" id="PF13860">
    <property type="entry name" value="FlgD_ig"/>
    <property type="match status" value="1"/>
</dbReference>
<dbReference type="InterPro" id="IPR023343">
    <property type="entry name" value="Penicillin_amidase_dom1"/>
</dbReference>
<dbReference type="EMBL" id="JAHJDP010000077">
    <property type="protein sequence ID" value="MBU2691795.1"/>
    <property type="molecule type" value="Genomic_DNA"/>
</dbReference>
<organism evidence="5 6">
    <name type="scientific">Eiseniibacteriota bacterium</name>
    <dbReference type="NCBI Taxonomy" id="2212470"/>
    <lineage>
        <taxon>Bacteria</taxon>
        <taxon>Candidatus Eiseniibacteriota</taxon>
    </lineage>
</organism>
<keyword evidence="3" id="KW-0479">Metal-binding</keyword>
<feature type="domain" description="FlgD/Vpr Ig-like" evidence="4">
    <location>
        <begin position="642"/>
        <end position="697"/>
    </location>
</feature>
<dbReference type="Gene3D" id="1.10.287.150">
    <property type="match status" value="1"/>
</dbReference>
<feature type="active site" description="Nucleophile" evidence="2">
    <location>
        <position position="257"/>
    </location>
</feature>
<comment type="caution">
    <text evidence="5">The sequence shown here is derived from an EMBL/GenBank/DDBJ whole genome shotgun (WGS) entry which is preliminary data.</text>
</comment>
<evidence type="ECO:0000256" key="3">
    <source>
        <dbReference type="PIRSR" id="PIRSR001227-2"/>
    </source>
</evidence>
<accession>A0A948W736</accession>
<dbReference type="Gene3D" id="2.60.40.4070">
    <property type="match status" value="1"/>
</dbReference>
<dbReference type="Gene3D" id="1.10.439.10">
    <property type="entry name" value="Penicillin Amidohydrolase, domain 1"/>
    <property type="match status" value="1"/>
</dbReference>
<dbReference type="InterPro" id="IPR002692">
    <property type="entry name" value="S45"/>
</dbReference>
<evidence type="ECO:0000256" key="2">
    <source>
        <dbReference type="PIRSR" id="PIRSR001227-1"/>
    </source>
</evidence>
<sequence>MRTIIVLIILGHLAGFKSADAESLTLQAPDASMVTIHRDLYGVPHIIGESEVGIYYAQGFAAAQDRLYQMEINRRASTGTLAEMFGAGYVSSDQTTRSRSYTEAERQQQLAQMSADLQGMVDSYVAGINTYLDSIDVHPGLYCPQQFAAAQPEDWSSTDIVAIVQYQMRRFGQFGGQELTRLSELNANGQAWFDQNRPINDPTAPTTIPGGVKGAADRAWRRSEMTVRPEVVQEIEARNAEHERLLQGIGLPPKFGSFAVQITPGKSATGNVMLLGCPQMGEPQQGQANAIHEVELTGPDFHTGGMTVPGIPGIIIGHNDNMAWTLTSGISDNTDVYIETTEDESLTRYWHNGQWEDFAAIPDTVFDNNDSPYPFTIYRSIHGPVFGSDLSNHQAFTYKMTFWGLELDFAQAFYLIIRAGTLAEFEAALALCPVSFNVFYAGVDQAIKYWHAGLYQDRTDGVDPRLPHNGGGAEEWGGLIPFNQLPAAADPEQGYFVNWNNKPVSWWNNGDNIPWVGWHPVAYVENYVAPIPNFTFDDLKGTPHAINSHGTYQQAVEFSADLILDENIVPPGQSAFINLEGIPSPHINDQWSLHIAWKFKDMLYGYEPSGLDPPSPTMGASGVLYQNKPNPFGAQTRIAFTLFEPGEVDLTVYAPSGRRVRSLFNKTIDAGTRQVIWDGRNDGGFAVPSGLYFYRMKVGREIVSRRMLLIQ</sequence>
<protein>
    <submittedName>
        <fullName evidence="5">Penicillin acylase family protein</fullName>
    </submittedName>
</protein>
<feature type="binding site" evidence="3">
    <location>
        <position position="464"/>
    </location>
    <ligand>
        <name>Ca(2+)</name>
        <dbReference type="ChEBI" id="CHEBI:29108"/>
    </ligand>
</feature>
<name>A0A948W736_UNCEI</name>
<gene>
    <name evidence="5" type="ORF">KJ970_12815</name>
</gene>
<feature type="binding site" evidence="3">
    <location>
        <position position="335"/>
    </location>
    <ligand>
        <name>Ca(2+)</name>
        <dbReference type="ChEBI" id="CHEBI:29108"/>
    </ligand>
</feature>
<proteinExistence type="inferred from homology"/>
<dbReference type="Pfam" id="PF01804">
    <property type="entry name" value="Penicil_amidase"/>
    <property type="match status" value="1"/>
</dbReference>